<evidence type="ECO:0000256" key="6">
    <source>
        <dbReference type="ARBA" id="ARBA00022679"/>
    </source>
</evidence>
<dbReference type="GO" id="GO:0009073">
    <property type="term" value="P:aromatic amino acid family biosynthetic process"/>
    <property type="evidence" value="ECO:0007669"/>
    <property type="project" value="UniProtKB-KW"/>
</dbReference>
<gene>
    <name evidence="9" type="primary">aroA</name>
    <name evidence="11" type="ORF">CBF31_02120</name>
</gene>
<dbReference type="FunFam" id="3.65.10.10:FF:000006">
    <property type="entry name" value="3-phosphoshikimate 1-carboxyvinyltransferase"/>
    <property type="match status" value="1"/>
</dbReference>
<dbReference type="SUPFAM" id="SSF55205">
    <property type="entry name" value="EPT/RTPC-like"/>
    <property type="match status" value="1"/>
</dbReference>
<dbReference type="InterPro" id="IPR013792">
    <property type="entry name" value="RNA3'P_cycl/enolpyr_Trfase_a/b"/>
</dbReference>
<protein>
    <recommendedName>
        <fullName evidence="9">3-phosphoshikimate 1-carboxyvinyltransferase</fullName>
        <ecNumber evidence="9">2.5.1.19</ecNumber>
    </recommendedName>
    <alternativeName>
        <fullName evidence="9">5-enolpyruvylshikimate-3-phosphate synthase</fullName>
        <shortName evidence="9">EPSP synthase</shortName>
        <shortName evidence="9">EPSPS</shortName>
    </alternativeName>
</protein>
<keyword evidence="6 9" id="KW-0808">Transferase</keyword>
<dbReference type="Pfam" id="PF00275">
    <property type="entry name" value="EPSP_synthase"/>
    <property type="match status" value="1"/>
</dbReference>
<name>A0A430AC89_9ENTE</name>
<dbReference type="PIRSF" id="PIRSF000505">
    <property type="entry name" value="EPSPS"/>
    <property type="match status" value="1"/>
</dbReference>
<feature type="binding site" evidence="9">
    <location>
        <position position="20"/>
    </location>
    <ligand>
        <name>3-phosphoshikimate</name>
        <dbReference type="ChEBI" id="CHEBI:145989"/>
    </ligand>
</feature>
<feature type="binding site" evidence="9">
    <location>
        <position position="388"/>
    </location>
    <ligand>
        <name>phosphoenolpyruvate</name>
        <dbReference type="ChEBI" id="CHEBI:58702"/>
    </ligand>
</feature>
<feature type="binding site" evidence="9">
    <location>
        <position position="25"/>
    </location>
    <ligand>
        <name>3-phosphoshikimate</name>
        <dbReference type="ChEBI" id="CHEBI:145989"/>
    </ligand>
</feature>
<dbReference type="InterPro" id="IPR001986">
    <property type="entry name" value="Enolpyruvate_Tfrase_dom"/>
</dbReference>
<evidence type="ECO:0000313" key="11">
    <source>
        <dbReference type="EMBL" id="RSU04837.1"/>
    </source>
</evidence>
<comment type="caution">
    <text evidence="9">Lacks conserved residue(s) required for the propagation of feature annotation.</text>
</comment>
<proteinExistence type="inferred from homology"/>
<evidence type="ECO:0000256" key="4">
    <source>
        <dbReference type="ARBA" id="ARBA00022490"/>
    </source>
</evidence>
<dbReference type="UniPathway" id="UPA00053">
    <property type="reaction ID" value="UER00089"/>
</dbReference>
<feature type="active site" description="Proton acceptor" evidence="9">
    <location>
        <position position="315"/>
    </location>
</feature>
<dbReference type="PANTHER" id="PTHR21090:SF5">
    <property type="entry name" value="PENTAFUNCTIONAL AROM POLYPEPTIDE"/>
    <property type="match status" value="1"/>
</dbReference>
<dbReference type="InterPro" id="IPR023193">
    <property type="entry name" value="EPSP_synthase_CS"/>
</dbReference>
<dbReference type="GO" id="GO:0003866">
    <property type="term" value="F:3-phosphoshikimate 1-carboxyvinyltransferase activity"/>
    <property type="evidence" value="ECO:0007669"/>
    <property type="project" value="UniProtKB-UniRule"/>
</dbReference>
<evidence type="ECO:0000256" key="9">
    <source>
        <dbReference type="HAMAP-Rule" id="MF_00210"/>
    </source>
</evidence>
<dbReference type="RefSeq" id="WP_126830497.1">
    <property type="nucleotide sequence ID" value="NZ_CBCRYB010000002.1"/>
</dbReference>
<dbReference type="GO" id="GO:0009423">
    <property type="term" value="P:chorismate biosynthetic process"/>
    <property type="evidence" value="ECO:0007669"/>
    <property type="project" value="UniProtKB-UniRule"/>
</dbReference>
<sequence>MKLKTNITKMVGEVAVPGDKSISHRSIMLGVMAHGTTVINNFLLAEDCLETVILFKTLGAEIEVDSETATVTIKGGGLQSLTQPNEDLYVGNSGTTMRLGLGVLSGVPFMTRFKGDDSLTKRPMERVMAPLREMMAITFAENGGDTPPIIMLGTSRLRGRTHKMTIASAQVKSAILLAGLSATGETVVEELEKTRNHTEQMIRQFGGELTVSGKTIRLMGPQVLTGTTVVVPGDISSAAYFIAAGILIKDSELTLPNVGLNPTRTGILDVLKTMGAQYDIKNKTDGPEPRGTISVTTSELKGTTIEGEIIPTLIDELPIIALLATQAKGKTIIKDASELKVKETNRIDLTAQELNKMGAKVTPTEDGLIIEGPTPLKGAHVSSHGDHRLGMMLAIAALLVKEGDVELENVDSIRVSYPSFIEDLSNLIEGK</sequence>
<dbReference type="PANTHER" id="PTHR21090">
    <property type="entry name" value="AROM/DEHYDROQUINATE SYNTHASE"/>
    <property type="match status" value="1"/>
</dbReference>
<keyword evidence="7 9" id="KW-0057">Aromatic amino acid biosynthesis</keyword>
<organism evidence="11 12">
    <name type="scientific">Vagococcus fessus</name>
    <dbReference type="NCBI Taxonomy" id="120370"/>
    <lineage>
        <taxon>Bacteria</taxon>
        <taxon>Bacillati</taxon>
        <taxon>Bacillota</taxon>
        <taxon>Bacilli</taxon>
        <taxon>Lactobacillales</taxon>
        <taxon>Enterococcaceae</taxon>
        <taxon>Vagococcus</taxon>
    </lineage>
</organism>
<comment type="catalytic activity">
    <reaction evidence="8">
        <text>3-phosphoshikimate + phosphoenolpyruvate = 5-O-(1-carboxyvinyl)-3-phosphoshikimate + phosphate</text>
        <dbReference type="Rhea" id="RHEA:21256"/>
        <dbReference type="ChEBI" id="CHEBI:43474"/>
        <dbReference type="ChEBI" id="CHEBI:57701"/>
        <dbReference type="ChEBI" id="CHEBI:58702"/>
        <dbReference type="ChEBI" id="CHEBI:145989"/>
        <dbReference type="EC" id="2.5.1.19"/>
    </reaction>
    <physiologicalReaction direction="left-to-right" evidence="8">
        <dbReference type="Rhea" id="RHEA:21257"/>
    </physiologicalReaction>
</comment>
<keyword evidence="5 9" id="KW-0028">Amino-acid biosynthesis</keyword>
<feature type="binding site" evidence="9">
    <location>
        <position position="168"/>
    </location>
    <ligand>
        <name>3-phosphoshikimate</name>
        <dbReference type="ChEBI" id="CHEBI:145989"/>
    </ligand>
</feature>
<evidence type="ECO:0000259" key="10">
    <source>
        <dbReference type="Pfam" id="PF00275"/>
    </source>
</evidence>
<dbReference type="NCBIfam" id="TIGR01356">
    <property type="entry name" value="aroA"/>
    <property type="match status" value="1"/>
</dbReference>
<keyword evidence="12" id="KW-1185">Reference proteome</keyword>
<comment type="similarity">
    <text evidence="3 9">Belongs to the EPSP synthase family.</text>
</comment>
<feature type="binding site" evidence="9">
    <location>
        <position position="342"/>
    </location>
    <ligand>
        <name>3-phosphoshikimate</name>
        <dbReference type="ChEBI" id="CHEBI:145989"/>
    </ligand>
</feature>
<evidence type="ECO:0000256" key="1">
    <source>
        <dbReference type="ARBA" id="ARBA00002174"/>
    </source>
</evidence>
<feature type="binding site" evidence="9">
    <location>
        <position position="315"/>
    </location>
    <ligand>
        <name>3-phosphoshikimate</name>
        <dbReference type="ChEBI" id="CHEBI:145989"/>
    </ligand>
</feature>
<feature type="binding site" evidence="9">
    <location>
        <position position="122"/>
    </location>
    <ligand>
        <name>phosphoenolpyruvate</name>
        <dbReference type="ChEBI" id="CHEBI:58702"/>
    </ligand>
</feature>
<dbReference type="InterPro" id="IPR036968">
    <property type="entry name" value="Enolpyruvate_Tfrase_sf"/>
</dbReference>
<comment type="function">
    <text evidence="1 9">Catalyzes the transfer of the enolpyruvyl moiety of phosphoenolpyruvate (PEP) to the 5-hydroxyl of shikimate-3-phosphate (S3P) to produce enolpyruvyl shikimate-3-phosphate and inorganic phosphate.</text>
</comment>
<feature type="binding site" evidence="9">
    <location>
        <position position="346"/>
    </location>
    <ligand>
        <name>phosphoenolpyruvate</name>
        <dbReference type="ChEBI" id="CHEBI:58702"/>
    </ligand>
</feature>
<dbReference type="HAMAP" id="MF_00210">
    <property type="entry name" value="EPSP_synth"/>
    <property type="match status" value="1"/>
</dbReference>
<dbReference type="EMBL" id="NGJY01000001">
    <property type="protein sequence ID" value="RSU04837.1"/>
    <property type="molecule type" value="Genomic_DNA"/>
</dbReference>
<evidence type="ECO:0000256" key="8">
    <source>
        <dbReference type="ARBA" id="ARBA00044633"/>
    </source>
</evidence>
<dbReference type="Gene3D" id="3.65.10.10">
    <property type="entry name" value="Enolpyruvate transferase domain"/>
    <property type="match status" value="2"/>
</dbReference>
<evidence type="ECO:0000256" key="3">
    <source>
        <dbReference type="ARBA" id="ARBA00009948"/>
    </source>
</evidence>
<comment type="subcellular location">
    <subcellularLocation>
        <location evidence="9">Cytoplasm</location>
    </subcellularLocation>
</comment>
<dbReference type="EC" id="2.5.1.19" evidence="9"/>
<evidence type="ECO:0000256" key="2">
    <source>
        <dbReference type="ARBA" id="ARBA00004811"/>
    </source>
</evidence>
<evidence type="ECO:0000313" key="12">
    <source>
        <dbReference type="Proteomes" id="UP000287101"/>
    </source>
</evidence>
<dbReference type="FunFam" id="3.65.10.10:FF:000005">
    <property type="entry name" value="3-phosphoshikimate 1-carboxyvinyltransferase"/>
    <property type="match status" value="1"/>
</dbReference>
<dbReference type="OrthoDB" id="9809920at2"/>
<dbReference type="GO" id="GO:0008652">
    <property type="term" value="P:amino acid biosynthetic process"/>
    <property type="evidence" value="ECO:0007669"/>
    <property type="project" value="UniProtKB-KW"/>
</dbReference>
<dbReference type="Proteomes" id="UP000287101">
    <property type="component" value="Unassembled WGS sequence"/>
</dbReference>
<keyword evidence="4 9" id="KW-0963">Cytoplasm</keyword>
<dbReference type="InterPro" id="IPR006264">
    <property type="entry name" value="EPSP_synthase"/>
</dbReference>
<comment type="pathway">
    <text evidence="2 9">Metabolic intermediate biosynthesis; chorismate biosynthesis; chorismate from D-erythrose 4-phosphate and phosphoenolpyruvate: step 6/7.</text>
</comment>
<dbReference type="PROSITE" id="PS00885">
    <property type="entry name" value="EPSP_SYNTHASE_2"/>
    <property type="match status" value="1"/>
</dbReference>
<feature type="domain" description="Enolpyruvate transferase" evidence="10">
    <location>
        <begin position="6"/>
        <end position="424"/>
    </location>
</feature>
<reference evidence="11 12" key="1">
    <citation type="submission" date="2017-05" db="EMBL/GenBank/DDBJ databases">
        <title>Vagococcus spp. assemblies.</title>
        <authorList>
            <person name="Gulvik C.A."/>
        </authorList>
    </citation>
    <scope>NUCLEOTIDE SEQUENCE [LARGE SCALE GENOMIC DNA]</scope>
    <source>
        <strain evidence="11 12">CCUG 41755</strain>
    </source>
</reference>
<feature type="binding site" evidence="9">
    <location>
        <position position="94"/>
    </location>
    <ligand>
        <name>phosphoenolpyruvate</name>
        <dbReference type="ChEBI" id="CHEBI:58702"/>
    </ligand>
</feature>
<accession>A0A430AC89</accession>
<evidence type="ECO:0000256" key="7">
    <source>
        <dbReference type="ARBA" id="ARBA00023141"/>
    </source>
</evidence>
<dbReference type="GO" id="GO:0005737">
    <property type="term" value="C:cytoplasm"/>
    <property type="evidence" value="ECO:0007669"/>
    <property type="project" value="UniProtKB-SubCell"/>
</dbReference>
<feature type="binding site" evidence="9">
    <location>
        <position position="170"/>
    </location>
    <ligand>
        <name>phosphoenolpyruvate</name>
        <dbReference type="ChEBI" id="CHEBI:58702"/>
    </ligand>
</feature>
<dbReference type="CDD" id="cd01556">
    <property type="entry name" value="EPSP_synthase"/>
    <property type="match status" value="1"/>
</dbReference>
<dbReference type="AlphaFoldDB" id="A0A430AC89"/>
<feature type="binding site" evidence="9">
    <location>
        <position position="170"/>
    </location>
    <ligand>
        <name>3-phosphoshikimate</name>
        <dbReference type="ChEBI" id="CHEBI:145989"/>
    </ligand>
</feature>
<feature type="binding site" evidence="9">
    <location>
        <position position="20"/>
    </location>
    <ligand>
        <name>phosphoenolpyruvate</name>
        <dbReference type="ChEBI" id="CHEBI:58702"/>
    </ligand>
</feature>
<comment type="caution">
    <text evidence="11">The sequence shown here is derived from an EMBL/GenBank/DDBJ whole genome shotgun (WGS) entry which is preliminary data.</text>
</comment>
<comment type="subunit">
    <text evidence="9">Monomer.</text>
</comment>
<evidence type="ECO:0000256" key="5">
    <source>
        <dbReference type="ARBA" id="ARBA00022605"/>
    </source>
</evidence>
<feature type="binding site" evidence="9">
    <location>
        <position position="21"/>
    </location>
    <ligand>
        <name>3-phosphoshikimate</name>
        <dbReference type="ChEBI" id="CHEBI:145989"/>
    </ligand>
</feature>